<gene>
    <name evidence="8" type="ORF">LZC94_16375</name>
</gene>
<evidence type="ECO:0000313" key="9">
    <source>
        <dbReference type="Proteomes" id="UP001370348"/>
    </source>
</evidence>
<sequence length="626" mass="65546">MNDVASRAAAGEPETLRSAAASEDPERRWLEEVYQRGAVQLTVRAVIVGMFLGAVMCLSNLYVVLKTGWSLGVTLTACILAYAIFRGLGVLRVSRRDFSMLENNAASSVASAAGYMTGGGNMAAVPALFVLTGIRPDTWSLVVWFAVIGALGVFVAIPLKRQLVNIDKLPFPTGMATAETIRALHEHEGGEGNKKAQLLLSAAGLGAVIAWLRDAKATWMPFNVPAHIGLPFKLRGVEAAKWSLTLDGSLILMGVGALMTFKTGWSLLLGGMLNYAVLAPAMVERGVIETVSYKAIVQYTLWPGAAILVSSSVLSFAFQWRSIARSFSGITAIFRKSKGPADAAPDPVAEVECPSWWFPAGFLLLAPVVVFLMGALFQIPWWAGLIALPLTLVTGVVGGRMTGETDITPTKAVGPLTQLVFGAMLPGNMVANIMGANVTGGVGLHASDLLTDLKCGYLLGGNPRQQFVAQLFGLVAGAAVVVPAYNLLIPTADIIGSADFPAPSVMVWAGVSKALSSGLGGLQPAARVALVVGFALGIGLTLLERWAPARVKPWIPSPNAIGISMVIPGANAIAMFTGGVIAEILRRRKPALAERTVVPISSGFIAGESLMGIAIAILVAIGVLSK</sequence>
<proteinExistence type="predicted"/>
<evidence type="ECO:0000256" key="7">
    <source>
        <dbReference type="SAM" id="Phobius"/>
    </source>
</evidence>
<feature type="transmembrane region" description="Helical" evidence="7">
    <location>
        <begin position="45"/>
        <end position="65"/>
    </location>
</feature>
<accession>A0ABZ2M8G4</accession>
<evidence type="ECO:0000313" key="8">
    <source>
        <dbReference type="EMBL" id="WXB18800.1"/>
    </source>
</evidence>
<keyword evidence="4 7" id="KW-1133">Transmembrane helix</keyword>
<feature type="transmembrane region" description="Helical" evidence="7">
    <location>
        <begin position="467"/>
        <end position="488"/>
    </location>
</feature>
<keyword evidence="9" id="KW-1185">Reference proteome</keyword>
<comment type="subcellular location">
    <subcellularLocation>
        <location evidence="1">Membrane</location>
        <topology evidence="1">Multi-pass membrane protein</topology>
    </subcellularLocation>
</comment>
<dbReference type="PANTHER" id="PTHR31645">
    <property type="entry name" value="OLIGOPEPTIDE TRANSPORTER YGL114W-RELATED"/>
    <property type="match status" value="1"/>
</dbReference>
<dbReference type="InterPro" id="IPR004813">
    <property type="entry name" value="OPT"/>
</dbReference>
<reference evidence="8 9" key="1">
    <citation type="submission" date="2021-12" db="EMBL/GenBank/DDBJ databases">
        <title>Discovery of the Pendulisporaceae a myxobacterial family with distinct sporulation behavior and unique specialized metabolism.</title>
        <authorList>
            <person name="Garcia R."/>
            <person name="Popoff A."/>
            <person name="Bader C.D."/>
            <person name="Loehr J."/>
            <person name="Walesch S."/>
            <person name="Walt C."/>
            <person name="Boldt J."/>
            <person name="Bunk B."/>
            <person name="Haeckl F.J.F.P.J."/>
            <person name="Gunesch A.P."/>
            <person name="Birkelbach J."/>
            <person name="Nuebel U."/>
            <person name="Pietschmann T."/>
            <person name="Bach T."/>
            <person name="Mueller R."/>
        </authorList>
    </citation>
    <scope>NUCLEOTIDE SEQUENCE [LARGE SCALE GENOMIC DNA]</scope>
    <source>
        <strain evidence="8 9">MSr11954</strain>
    </source>
</reference>
<feature type="transmembrane region" description="Helical" evidence="7">
    <location>
        <begin position="563"/>
        <end position="585"/>
    </location>
</feature>
<evidence type="ECO:0000256" key="6">
    <source>
        <dbReference type="SAM" id="MobiDB-lite"/>
    </source>
</evidence>
<dbReference type="Pfam" id="PF03169">
    <property type="entry name" value="OPT"/>
    <property type="match status" value="1"/>
</dbReference>
<dbReference type="RefSeq" id="WP_394828426.1">
    <property type="nucleotide sequence ID" value="NZ_CP089984.1"/>
</dbReference>
<evidence type="ECO:0000256" key="1">
    <source>
        <dbReference type="ARBA" id="ARBA00004141"/>
    </source>
</evidence>
<evidence type="ECO:0000256" key="2">
    <source>
        <dbReference type="ARBA" id="ARBA00022448"/>
    </source>
</evidence>
<dbReference type="InterPro" id="IPR045035">
    <property type="entry name" value="YSL-like"/>
</dbReference>
<feature type="transmembrane region" description="Helical" evidence="7">
    <location>
        <begin position="524"/>
        <end position="543"/>
    </location>
</feature>
<evidence type="ECO:0000256" key="3">
    <source>
        <dbReference type="ARBA" id="ARBA00022692"/>
    </source>
</evidence>
<name>A0ABZ2M8G4_9BACT</name>
<feature type="transmembrane region" description="Helical" evidence="7">
    <location>
        <begin position="356"/>
        <end position="377"/>
    </location>
</feature>
<protein>
    <submittedName>
        <fullName evidence="8">OPT/YSL family transporter</fullName>
    </submittedName>
</protein>
<feature type="transmembrane region" description="Helical" evidence="7">
    <location>
        <begin position="597"/>
        <end position="624"/>
    </location>
</feature>
<dbReference type="NCBIfam" id="TIGR00728">
    <property type="entry name" value="OPT_sfam"/>
    <property type="match status" value="1"/>
</dbReference>
<dbReference type="EMBL" id="CP089984">
    <property type="protein sequence ID" value="WXB18800.1"/>
    <property type="molecule type" value="Genomic_DNA"/>
</dbReference>
<feature type="transmembrane region" description="Helical" evidence="7">
    <location>
        <begin position="112"/>
        <end position="132"/>
    </location>
</feature>
<evidence type="ECO:0000256" key="5">
    <source>
        <dbReference type="ARBA" id="ARBA00023136"/>
    </source>
</evidence>
<feature type="region of interest" description="Disordered" evidence="6">
    <location>
        <begin position="1"/>
        <end position="23"/>
    </location>
</feature>
<feature type="transmembrane region" description="Helical" evidence="7">
    <location>
        <begin position="71"/>
        <end position="91"/>
    </location>
</feature>
<keyword evidence="3 7" id="KW-0812">Transmembrane</keyword>
<feature type="transmembrane region" description="Helical" evidence="7">
    <location>
        <begin position="138"/>
        <end position="159"/>
    </location>
</feature>
<feature type="transmembrane region" description="Helical" evidence="7">
    <location>
        <begin position="295"/>
        <end position="318"/>
    </location>
</feature>
<dbReference type="PANTHER" id="PTHR31645:SF0">
    <property type="entry name" value="OLIGOPEPTIDE TRANSPORTER YGL114W-RELATED"/>
    <property type="match status" value="1"/>
</dbReference>
<keyword evidence="5 7" id="KW-0472">Membrane</keyword>
<organism evidence="8 9">
    <name type="scientific">Pendulispora albinea</name>
    <dbReference type="NCBI Taxonomy" id="2741071"/>
    <lineage>
        <taxon>Bacteria</taxon>
        <taxon>Pseudomonadati</taxon>
        <taxon>Myxococcota</taxon>
        <taxon>Myxococcia</taxon>
        <taxon>Myxococcales</taxon>
        <taxon>Sorangiineae</taxon>
        <taxon>Pendulisporaceae</taxon>
        <taxon>Pendulispora</taxon>
    </lineage>
</organism>
<dbReference type="Proteomes" id="UP001370348">
    <property type="component" value="Chromosome"/>
</dbReference>
<keyword evidence="2" id="KW-0813">Transport</keyword>
<evidence type="ECO:0000256" key="4">
    <source>
        <dbReference type="ARBA" id="ARBA00022989"/>
    </source>
</evidence>